<dbReference type="Pfam" id="PF04266">
    <property type="entry name" value="ASCH"/>
    <property type="match status" value="1"/>
</dbReference>
<dbReference type="SUPFAM" id="SSF88697">
    <property type="entry name" value="PUA domain-like"/>
    <property type="match status" value="1"/>
</dbReference>
<dbReference type="SMART" id="SM01022">
    <property type="entry name" value="ASCH"/>
    <property type="match status" value="1"/>
</dbReference>
<sequence>MTLPIFEFSLPGPLRDQLVAAVLDGSKTSTTGLLRGYEVQNLPLNEIGSQSAVIDSEGRRVAVIEITSVRVVQLGDVDLAHVLDEGEGLTTVAQWRAVHEQGWHSPAERAELGDPTFTANDATPLVLQRFRLVTNMS</sequence>
<feature type="domain" description="ASCH" evidence="1">
    <location>
        <begin position="8"/>
        <end position="134"/>
    </location>
</feature>
<keyword evidence="3" id="KW-1185">Reference proteome</keyword>
<name>A0A931CM98_9MICC</name>
<dbReference type="Gene3D" id="3.10.400.10">
    <property type="entry name" value="Sulfate adenylyltransferase"/>
    <property type="match status" value="1"/>
</dbReference>
<comment type="caution">
    <text evidence="2">The sequence shown here is derived from an EMBL/GenBank/DDBJ whole genome shotgun (WGS) entry which is preliminary data.</text>
</comment>
<gene>
    <name evidence="2" type="ORF">IV500_15945</name>
</gene>
<dbReference type="InterPro" id="IPR015947">
    <property type="entry name" value="PUA-like_sf"/>
</dbReference>
<dbReference type="PANTHER" id="PTHR39203:SF1">
    <property type="entry name" value="CYTOPLASMIC PROTEIN"/>
    <property type="match status" value="1"/>
</dbReference>
<evidence type="ECO:0000259" key="1">
    <source>
        <dbReference type="SMART" id="SM01022"/>
    </source>
</evidence>
<dbReference type="PANTHER" id="PTHR39203">
    <property type="entry name" value="CYTOPLASMIC PROTEIN-RELATED"/>
    <property type="match status" value="1"/>
</dbReference>
<dbReference type="EMBL" id="JADNYM010000022">
    <property type="protein sequence ID" value="MBG0740868.1"/>
    <property type="molecule type" value="Genomic_DNA"/>
</dbReference>
<dbReference type="PIRSF" id="PIRSF021320">
    <property type="entry name" value="DUF984"/>
    <property type="match status" value="1"/>
</dbReference>
<organism evidence="2 3">
    <name type="scientific">Arthrobacter terrae</name>
    <dbReference type="NCBI Taxonomy" id="2935737"/>
    <lineage>
        <taxon>Bacteria</taxon>
        <taxon>Bacillati</taxon>
        <taxon>Actinomycetota</taxon>
        <taxon>Actinomycetes</taxon>
        <taxon>Micrococcales</taxon>
        <taxon>Micrococcaceae</taxon>
        <taxon>Arthrobacter</taxon>
    </lineage>
</organism>
<dbReference type="RefSeq" id="WP_196397804.1">
    <property type="nucleotide sequence ID" value="NZ_JADNYM010000022.1"/>
</dbReference>
<dbReference type="AlphaFoldDB" id="A0A931CM98"/>
<evidence type="ECO:0000313" key="3">
    <source>
        <dbReference type="Proteomes" id="UP000655366"/>
    </source>
</evidence>
<reference evidence="2 3" key="1">
    <citation type="submission" date="2020-11" db="EMBL/GenBank/DDBJ databases">
        <title>Arthrobacter antarcticus sp. nov., isolated from Antarctic Soil.</title>
        <authorList>
            <person name="Li J."/>
        </authorList>
    </citation>
    <scope>NUCLEOTIDE SEQUENCE [LARGE SCALE GENOMIC DNA]</scope>
    <source>
        <strain evidence="2 3">Z1-20</strain>
    </source>
</reference>
<protein>
    <submittedName>
        <fullName evidence="2">ASCH domain-containing protein</fullName>
    </submittedName>
</protein>
<accession>A0A931CM98</accession>
<dbReference type="Proteomes" id="UP000655366">
    <property type="component" value="Unassembled WGS sequence"/>
</dbReference>
<evidence type="ECO:0000313" key="2">
    <source>
        <dbReference type="EMBL" id="MBG0740868.1"/>
    </source>
</evidence>
<dbReference type="InterPro" id="IPR009326">
    <property type="entry name" value="DUF984"/>
</dbReference>
<proteinExistence type="predicted"/>
<dbReference type="InterPro" id="IPR007374">
    <property type="entry name" value="ASCH_domain"/>
</dbReference>